<proteinExistence type="predicted"/>
<keyword evidence="1" id="KW-0732">Signal</keyword>
<accession>B4MM93</accession>
<name>B4MM93_DROWI</name>
<protein>
    <recommendedName>
        <fullName evidence="5">MD-2-related lipid-recognition domain-containing protein</fullName>
    </recommendedName>
</protein>
<dbReference type="PANTHER" id="PTHR20898:SF0">
    <property type="entry name" value="DAEDALUS ON 3-RELATED"/>
    <property type="match status" value="1"/>
</dbReference>
<dbReference type="InParanoid" id="B4MM93"/>
<dbReference type="SMART" id="SM00697">
    <property type="entry name" value="DM8"/>
    <property type="match status" value="1"/>
</dbReference>
<keyword evidence="2" id="KW-1133">Transmembrane helix</keyword>
<dbReference type="OrthoDB" id="8021351at2759"/>
<dbReference type="PANTHER" id="PTHR20898">
    <property type="entry name" value="DAEDALUS ON 3-RELATED-RELATED"/>
    <property type="match status" value="1"/>
</dbReference>
<dbReference type="HOGENOM" id="CLU_2690460_0_0_1"/>
<dbReference type="Proteomes" id="UP000007798">
    <property type="component" value="Unassembled WGS sequence"/>
</dbReference>
<feature type="transmembrane region" description="Helical" evidence="2">
    <location>
        <begin position="6"/>
        <end position="23"/>
    </location>
</feature>
<dbReference type="SUPFAM" id="SSF63707">
    <property type="entry name" value="Ganglioside M2 (gm2) activator"/>
    <property type="match status" value="1"/>
</dbReference>
<evidence type="ECO:0000256" key="2">
    <source>
        <dbReference type="SAM" id="Phobius"/>
    </source>
</evidence>
<gene>
    <name evidence="3" type="primary">Dwil\GK16766</name>
    <name evidence="3" type="ORF">Dwil_GK16766</name>
</gene>
<dbReference type="InterPro" id="IPR036846">
    <property type="entry name" value="GM2-AP_sf"/>
</dbReference>
<dbReference type="Gene3D" id="2.70.220.10">
    <property type="entry name" value="Ganglioside GM2 activator"/>
    <property type="match status" value="1"/>
</dbReference>
<evidence type="ECO:0000256" key="1">
    <source>
        <dbReference type="ARBA" id="ARBA00022729"/>
    </source>
</evidence>
<dbReference type="EMBL" id="CH963847">
    <property type="protein sequence ID" value="EDW73238.2"/>
    <property type="molecule type" value="Genomic_DNA"/>
</dbReference>
<dbReference type="AlphaFoldDB" id="B4MM93"/>
<evidence type="ECO:0000313" key="3">
    <source>
        <dbReference type="EMBL" id="EDW73238.2"/>
    </source>
</evidence>
<dbReference type="Pfam" id="PF06477">
    <property type="entry name" value="DUF1091"/>
    <property type="match status" value="1"/>
</dbReference>
<organism evidence="3 4">
    <name type="scientific">Drosophila willistoni</name>
    <name type="common">Fruit fly</name>
    <dbReference type="NCBI Taxonomy" id="7260"/>
    <lineage>
        <taxon>Eukaryota</taxon>
        <taxon>Metazoa</taxon>
        <taxon>Ecdysozoa</taxon>
        <taxon>Arthropoda</taxon>
        <taxon>Hexapoda</taxon>
        <taxon>Insecta</taxon>
        <taxon>Pterygota</taxon>
        <taxon>Neoptera</taxon>
        <taxon>Endopterygota</taxon>
        <taxon>Diptera</taxon>
        <taxon>Brachycera</taxon>
        <taxon>Muscomorpha</taxon>
        <taxon>Ephydroidea</taxon>
        <taxon>Drosophilidae</taxon>
        <taxon>Drosophila</taxon>
        <taxon>Sophophora</taxon>
    </lineage>
</organism>
<keyword evidence="2" id="KW-0812">Transmembrane</keyword>
<keyword evidence="2" id="KW-0472">Membrane</keyword>
<dbReference type="InterPro" id="IPR010512">
    <property type="entry name" value="DUF1091"/>
</dbReference>
<evidence type="ECO:0000313" key="4">
    <source>
        <dbReference type="Proteomes" id="UP000007798"/>
    </source>
</evidence>
<evidence type="ECO:0008006" key="5">
    <source>
        <dbReference type="Google" id="ProtNLM"/>
    </source>
</evidence>
<dbReference type="KEGG" id="dwi:6639295"/>
<sequence>MSPIPRVFLYLLIMIFFIGYLDGRKSMSALLFRKIVTTYGEKYASAFAFDISENQETLNITLNIVKNITVDVWLRASILQKESKTHYKELFTYNINLCQVMDQGKSLSLINYWLKNIFRYTNLPMSCPIREGNYHWINLKSDKETIPGFIKSGSYRIDSSIYMREWHNDLLTNCSMFIDIKMK</sequence>
<keyword evidence="4" id="KW-1185">Reference proteome</keyword>
<reference evidence="3 4" key="1">
    <citation type="journal article" date="2007" name="Nature">
        <title>Evolution of genes and genomes on the Drosophila phylogeny.</title>
        <authorList>
            <consortium name="Drosophila 12 Genomes Consortium"/>
            <person name="Clark A.G."/>
            <person name="Eisen M.B."/>
            <person name="Smith D.R."/>
            <person name="Bergman C.M."/>
            <person name="Oliver B."/>
            <person name="Markow T.A."/>
            <person name="Kaufman T.C."/>
            <person name="Kellis M."/>
            <person name="Gelbart W."/>
            <person name="Iyer V.N."/>
            <person name="Pollard D.A."/>
            <person name="Sackton T.B."/>
            <person name="Larracuente A.M."/>
            <person name="Singh N.D."/>
            <person name="Abad J.P."/>
            <person name="Abt D.N."/>
            <person name="Adryan B."/>
            <person name="Aguade M."/>
            <person name="Akashi H."/>
            <person name="Anderson W.W."/>
            <person name="Aquadro C.F."/>
            <person name="Ardell D.H."/>
            <person name="Arguello R."/>
            <person name="Artieri C.G."/>
            <person name="Barbash D.A."/>
            <person name="Barker D."/>
            <person name="Barsanti P."/>
            <person name="Batterham P."/>
            <person name="Batzoglou S."/>
            <person name="Begun D."/>
            <person name="Bhutkar A."/>
            <person name="Blanco E."/>
            <person name="Bosak S.A."/>
            <person name="Bradley R.K."/>
            <person name="Brand A.D."/>
            <person name="Brent M.R."/>
            <person name="Brooks A.N."/>
            <person name="Brown R.H."/>
            <person name="Butlin R.K."/>
            <person name="Caggese C."/>
            <person name="Calvi B.R."/>
            <person name="Bernardo de Carvalho A."/>
            <person name="Caspi A."/>
            <person name="Castrezana S."/>
            <person name="Celniker S.E."/>
            <person name="Chang J.L."/>
            <person name="Chapple C."/>
            <person name="Chatterji S."/>
            <person name="Chinwalla A."/>
            <person name="Civetta A."/>
            <person name="Clifton S.W."/>
            <person name="Comeron J.M."/>
            <person name="Costello J.C."/>
            <person name="Coyne J.A."/>
            <person name="Daub J."/>
            <person name="David R.G."/>
            <person name="Delcher A.L."/>
            <person name="Delehaunty K."/>
            <person name="Do C.B."/>
            <person name="Ebling H."/>
            <person name="Edwards K."/>
            <person name="Eickbush T."/>
            <person name="Evans J.D."/>
            <person name="Filipski A."/>
            <person name="Findeiss S."/>
            <person name="Freyhult E."/>
            <person name="Fulton L."/>
            <person name="Fulton R."/>
            <person name="Garcia A.C."/>
            <person name="Gardiner A."/>
            <person name="Garfield D.A."/>
            <person name="Garvin B.E."/>
            <person name="Gibson G."/>
            <person name="Gilbert D."/>
            <person name="Gnerre S."/>
            <person name="Godfrey J."/>
            <person name="Good R."/>
            <person name="Gotea V."/>
            <person name="Gravely B."/>
            <person name="Greenberg A.J."/>
            <person name="Griffiths-Jones S."/>
            <person name="Gross S."/>
            <person name="Guigo R."/>
            <person name="Gustafson E.A."/>
            <person name="Haerty W."/>
            <person name="Hahn M.W."/>
            <person name="Halligan D.L."/>
            <person name="Halpern A.L."/>
            <person name="Halter G.M."/>
            <person name="Han M.V."/>
            <person name="Heger A."/>
            <person name="Hillier L."/>
            <person name="Hinrichs A.S."/>
            <person name="Holmes I."/>
            <person name="Hoskins R.A."/>
            <person name="Hubisz M.J."/>
            <person name="Hultmark D."/>
            <person name="Huntley M.A."/>
            <person name="Jaffe D.B."/>
            <person name="Jagadeeshan S."/>
            <person name="Jeck W.R."/>
            <person name="Johnson J."/>
            <person name="Jones C.D."/>
            <person name="Jordan W.C."/>
            <person name="Karpen G.H."/>
            <person name="Kataoka E."/>
            <person name="Keightley P.D."/>
            <person name="Kheradpour P."/>
            <person name="Kirkness E.F."/>
            <person name="Koerich L.B."/>
            <person name="Kristiansen K."/>
            <person name="Kudrna D."/>
            <person name="Kulathinal R.J."/>
            <person name="Kumar S."/>
            <person name="Kwok R."/>
            <person name="Lander E."/>
            <person name="Langley C.H."/>
            <person name="Lapoint R."/>
            <person name="Lazzaro B.P."/>
            <person name="Lee S.J."/>
            <person name="Levesque L."/>
            <person name="Li R."/>
            <person name="Lin C.F."/>
            <person name="Lin M.F."/>
            <person name="Lindblad-Toh K."/>
            <person name="Llopart A."/>
            <person name="Long M."/>
            <person name="Low L."/>
            <person name="Lozovsky E."/>
            <person name="Lu J."/>
            <person name="Luo M."/>
            <person name="Machado C.A."/>
            <person name="Makalowski W."/>
            <person name="Marzo M."/>
            <person name="Matsuda M."/>
            <person name="Matzkin L."/>
            <person name="McAllister B."/>
            <person name="McBride C.S."/>
            <person name="McKernan B."/>
            <person name="McKernan K."/>
            <person name="Mendez-Lago M."/>
            <person name="Minx P."/>
            <person name="Mollenhauer M.U."/>
            <person name="Montooth K."/>
            <person name="Mount S.M."/>
            <person name="Mu X."/>
            <person name="Myers E."/>
            <person name="Negre B."/>
            <person name="Newfeld S."/>
            <person name="Nielsen R."/>
            <person name="Noor M.A."/>
            <person name="O'Grady P."/>
            <person name="Pachter L."/>
            <person name="Papaceit M."/>
            <person name="Parisi M.J."/>
            <person name="Parisi M."/>
            <person name="Parts L."/>
            <person name="Pedersen J.S."/>
            <person name="Pesole G."/>
            <person name="Phillippy A.M."/>
            <person name="Ponting C.P."/>
            <person name="Pop M."/>
            <person name="Porcelli D."/>
            <person name="Powell J.R."/>
            <person name="Prohaska S."/>
            <person name="Pruitt K."/>
            <person name="Puig M."/>
            <person name="Quesneville H."/>
            <person name="Ram K.R."/>
            <person name="Rand D."/>
            <person name="Rasmussen M.D."/>
            <person name="Reed L.K."/>
            <person name="Reenan R."/>
            <person name="Reily A."/>
            <person name="Remington K.A."/>
            <person name="Rieger T.T."/>
            <person name="Ritchie M.G."/>
            <person name="Robin C."/>
            <person name="Rogers Y.H."/>
            <person name="Rohde C."/>
            <person name="Rozas J."/>
            <person name="Rubenfield M.J."/>
            <person name="Ruiz A."/>
            <person name="Russo S."/>
            <person name="Salzberg S.L."/>
            <person name="Sanchez-Gracia A."/>
            <person name="Saranga D.J."/>
            <person name="Sato H."/>
            <person name="Schaeffer S.W."/>
            <person name="Schatz M.C."/>
            <person name="Schlenke T."/>
            <person name="Schwartz R."/>
            <person name="Segarra C."/>
            <person name="Singh R.S."/>
            <person name="Sirot L."/>
            <person name="Sirota M."/>
            <person name="Sisneros N.B."/>
            <person name="Smith C.D."/>
            <person name="Smith T.F."/>
            <person name="Spieth J."/>
            <person name="Stage D.E."/>
            <person name="Stark A."/>
            <person name="Stephan W."/>
            <person name="Strausberg R.L."/>
            <person name="Strempel S."/>
            <person name="Sturgill D."/>
            <person name="Sutton G."/>
            <person name="Sutton G.G."/>
            <person name="Tao W."/>
            <person name="Teichmann S."/>
            <person name="Tobari Y.N."/>
            <person name="Tomimura Y."/>
            <person name="Tsolas J.M."/>
            <person name="Valente V.L."/>
            <person name="Venter E."/>
            <person name="Venter J.C."/>
            <person name="Vicario S."/>
            <person name="Vieira F.G."/>
            <person name="Vilella A.J."/>
            <person name="Villasante A."/>
            <person name="Walenz B."/>
            <person name="Wang J."/>
            <person name="Wasserman M."/>
            <person name="Watts T."/>
            <person name="Wilson D."/>
            <person name="Wilson R.K."/>
            <person name="Wing R.A."/>
            <person name="Wolfner M.F."/>
            <person name="Wong A."/>
            <person name="Wong G.K."/>
            <person name="Wu C.I."/>
            <person name="Wu G."/>
            <person name="Yamamoto D."/>
            <person name="Yang H.P."/>
            <person name="Yang S.P."/>
            <person name="Yorke J.A."/>
            <person name="Yoshida K."/>
            <person name="Zdobnov E."/>
            <person name="Zhang P."/>
            <person name="Zhang Y."/>
            <person name="Zimin A.V."/>
            <person name="Baldwin J."/>
            <person name="Abdouelleil A."/>
            <person name="Abdulkadir J."/>
            <person name="Abebe A."/>
            <person name="Abera B."/>
            <person name="Abreu J."/>
            <person name="Acer S.C."/>
            <person name="Aftuck L."/>
            <person name="Alexander A."/>
            <person name="An P."/>
            <person name="Anderson E."/>
            <person name="Anderson S."/>
            <person name="Arachi H."/>
            <person name="Azer M."/>
            <person name="Bachantsang P."/>
            <person name="Barry A."/>
            <person name="Bayul T."/>
            <person name="Berlin A."/>
            <person name="Bessette D."/>
            <person name="Bloom T."/>
            <person name="Blye J."/>
            <person name="Boguslavskiy L."/>
            <person name="Bonnet C."/>
            <person name="Boukhgalter B."/>
            <person name="Bourzgui I."/>
            <person name="Brown A."/>
            <person name="Cahill P."/>
            <person name="Channer S."/>
            <person name="Cheshatsang Y."/>
            <person name="Chuda L."/>
            <person name="Citroen M."/>
            <person name="Collymore A."/>
            <person name="Cooke P."/>
            <person name="Costello M."/>
            <person name="D'Aco K."/>
            <person name="Daza R."/>
            <person name="De Haan G."/>
            <person name="DeGray S."/>
            <person name="DeMaso C."/>
            <person name="Dhargay N."/>
            <person name="Dooley K."/>
            <person name="Dooley E."/>
            <person name="Doricent M."/>
            <person name="Dorje P."/>
            <person name="Dorjee K."/>
            <person name="Dupes A."/>
            <person name="Elong R."/>
            <person name="Falk J."/>
            <person name="Farina A."/>
            <person name="Faro S."/>
            <person name="Ferguson D."/>
            <person name="Fisher S."/>
            <person name="Foley C.D."/>
            <person name="Franke A."/>
            <person name="Friedrich D."/>
            <person name="Gadbois L."/>
            <person name="Gearin G."/>
            <person name="Gearin C.R."/>
            <person name="Giannoukos G."/>
            <person name="Goode T."/>
            <person name="Graham J."/>
            <person name="Grandbois E."/>
            <person name="Grewal S."/>
            <person name="Gyaltsen K."/>
            <person name="Hafez N."/>
            <person name="Hagos B."/>
            <person name="Hall J."/>
            <person name="Henson C."/>
            <person name="Hollinger A."/>
            <person name="Honan T."/>
            <person name="Huard M.D."/>
            <person name="Hughes L."/>
            <person name="Hurhula B."/>
            <person name="Husby M.E."/>
            <person name="Kamat A."/>
            <person name="Kanga B."/>
            <person name="Kashin S."/>
            <person name="Khazanovich D."/>
            <person name="Kisner P."/>
            <person name="Lance K."/>
            <person name="Lara M."/>
            <person name="Lee W."/>
            <person name="Lennon N."/>
            <person name="Letendre F."/>
            <person name="LeVine R."/>
            <person name="Lipovsky A."/>
            <person name="Liu X."/>
            <person name="Liu J."/>
            <person name="Liu S."/>
            <person name="Lokyitsang T."/>
            <person name="Lokyitsang Y."/>
            <person name="Lubonja R."/>
            <person name="Lui A."/>
            <person name="MacDonald P."/>
            <person name="Magnisalis V."/>
            <person name="Maru K."/>
            <person name="Matthews C."/>
            <person name="McCusker W."/>
            <person name="McDonough S."/>
            <person name="Mehta T."/>
            <person name="Meldrim J."/>
            <person name="Meneus L."/>
            <person name="Mihai O."/>
            <person name="Mihalev A."/>
            <person name="Mihova T."/>
            <person name="Mittelman R."/>
            <person name="Mlenga V."/>
            <person name="Montmayeur A."/>
            <person name="Mulrain L."/>
            <person name="Navidi A."/>
            <person name="Naylor J."/>
            <person name="Negash T."/>
            <person name="Nguyen T."/>
            <person name="Nguyen N."/>
            <person name="Nicol R."/>
            <person name="Norbu C."/>
            <person name="Norbu N."/>
            <person name="Novod N."/>
            <person name="O'Neill B."/>
            <person name="Osman S."/>
            <person name="Markiewicz E."/>
            <person name="Oyono O.L."/>
            <person name="Patti C."/>
            <person name="Phunkhang P."/>
            <person name="Pierre F."/>
            <person name="Priest M."/>
            <person name="Raghuraman S."/>
            <person name="Rege F."/>
            <person name="Reyes R."/>
            <person name="Rise C."/>
            <person name="Rogov P."/>
            <person name="Ross K."/>
            <person name="Ryan E."/>
            <person name="Settipalli S."/>
            <person name="Shea T."/>
            <person name="Sherpa N."/>
            <person name="Shi L."/>
            <person name="Shih D."/>
            <person name="Sparrow T."/>
            <person name="Spaulding J."/>
            <person name="Stalker J."/>
            <person name="Stange-Thomann N."/>
            <person name="Stavropoulos S."/>
            <person name="Stone C."/>
            <person name="Strader C."/>
            <person name="Tesfaye S."/>
            <person name="Thomson T."/>
            <person name="Thoulutsang Y."/>
            <person name="Thoulutsang D."/>
            <person name="Topham K."/>
            <person name="Topping I."/>
            <person name="Tsamla T."/>
            <person name="Vassiliev H."/>
            <person name="Vo A."/>
            <person name="Wangchuk T."/>
            <person name="Wangdi T."/>
            <person name="Weiand M."/>
            <person name="Wilkinson J."/>
            <person name="Wilson A."/>
            <person name="Yadav S."/>
            <person name="Young G."/>
            <person name="Yu Q."/>
            <person name="Zembek L."/>
            <person name="Zhong D."/>
            <person name="Zimmer A."/>
            <person name="Zwirko Z."/>
            <person name="Jaffe D.B."/>
            <person name="Alvarez P."/>
            <person name="Brockman W."/>
            <person name="Butler J."/>
            <person name="Chin C."/>
            <person name="Gnerre S."/>
            <person name="Grabherr M."/>
            <person name="Kleber M."/>
            <person name="Mauceli E."/>
            <person name="MacCallum I."/>
        </authorList>
    </citation>
    <scope>NUCLEOTIDE SEQUENCE [LARGE SCALE GENOMIC DNA]</scope>
    <source>
        <strain evidence="4">Tucson 14030-0811.24</strain>
    </source>
</reference>